<evidence type="ECO:0000313" key="6">
    <source>
        <dbReference type="EMBL" id="EFJ21191.1"/>
    </source>
</evidence>
<dbReference type="GO" id="GO:0003677">
    <property type="term" value="F:DNA binding"/>
    <property type="evidence" value="ECO:0007669"/>
    <property type="project" value="UniProtKB-KW"/>
</dbReference>
<dbReference type="Proteomes" id="UP000001514">
    <property type="component" value="Unassembled WGS sequence"/>
</dbReference>
<keyword evidence="1" id="KW-0805">Transcription regulation</keyword>
<sequence>MVDQELREPKRRKVDGDEGVNLGKYSCHQMDSTSSSYTKWRPQKYDRPLNITDKAHWFPLFGKRLTKGDVDTLDTLIFSVHEESKLPRLDDDEKIPMEFVDEKGAVWEFGYKKGKRGPSLVTNQWIQYVRENSLQEGDIVCFYKKMLMNPLAPKFGITFFKIPKSN</sequence>
<keyword evidence="2" id="KW-0238">DNA-binding</keyword>
<dbReference type="SMART" id="SM01019">
    <property type="entry name" value="B3"/>
    <property type="match status" value="1"/>
</dbReference>
<dbReference type="AlphaFoldDB" id="D8S324"/>
<keyword evidence="3" id="KW-0804">Transcription</keyword>
<dbReference type="KEGG" id="smo:SELMODRAFT_417628"/>
<dbReference type="Gramene" id="EFJ21191">
    <property type="protein sequence ID" value="EFJ21191"/>
    <property type="gene ID" value="SELMODRAFT_417628"/>
</dbReference>
<dbReference type="Gene3D" id="2.40.330.10">
    <property type="entry name" value="DNA-binding pseudobarrel domain"/>
    <property type="match status" value="1"/>
</dbReference>
<dbReference type="InterPro" id="IPR044800">
    <property type="entry name" value="LEC2-like"/>
</dbReference>
<evidence type="ECO:0000256" key="4">
    <source>
        <dbReference type="ARBA" id="ARBA00023242"/>
    </source>
</evidence>
<dbReference type="PROSITE" id="PS50863">
    <property type="entry name" value="B3"/>
    <property type="match status" value="1"/>
</dbReference>
<dbReference type="EMBL" id="GL377600">
    <property type="protein sequence ID" value="EFJ21191.1"/>
    <property type="molecule type" value="Genomic_DNA"/>
</dbReference>
<name>D8S324_SELML</name>
<evidence type="ECO:0000259" key="5">
    <source>
        <dbReference type="PROSITE" id="PS50863"/>
    </source>
</evidence>
<evidence type="ECO:0000256" key="3">
    <source>
        <dbReference type="ARBA" id="ARBA00023163"/>
    </source>
</evidence>
<dbReference type="HOGENOM" id="CLU_1605522_0_0_1"/>
<keyword evidence="4" id="KW-0539">Nucleus</keyword>
<evidence type="ECO:0000256" key="2">
    <source>
        <dbReference type="ARBA" id="ARBA00023125"/>
    </source>
</evidence>
<evidence type="ECO:0000313" key="7">
    <source>
        <dbReference type="Proteomes" id="UP000001514"/>
    </source>
</evidence>
<dbReference type="GO" id="GO:0003700">
    <property type="term" value="F:DNA-binding transcription factor activity"/>
    <property type="evidence" value="ECO:0007669"/>
    <property type="project" value="InterPro"/>
</dbReference>
<dbReference type="InterPro" id="IPR003340">
    <property type="entry name" value="B3_DNA-bd"/>
</dbReference>
<dbReference type="CDD" id="cd10017">
    <property type="entry name" value="B3_DNA"/>
    <property type="match status" value="1"/>
</dbReference>
<dbReference type="SUPFAM" id="SSF101936">
    <property type="entry name" value="DNA-binding pseudobarrel domain"/>
    <property type="match status" value="1"/>
</dbReference>
<dbReference type="InterPro" id="IPR015300">
    <property type="entry name" value="DNA-bd_pseudobarrel_sf"/>
</dbReference>
<evidence type="ECO:0000256" key="1">
    <source>
        <dbReference type="ARBA" id="ARBA00023015"/>
    </source>
</evidence>
<dbReference type="Pfam" id="PF02362">
    <property type="entry name" value="B3"/>
    <property type="match status" value="1"/>
</dbReference>
<dbReference type="PANTHER" id="PTHR31140:SF145">
    <property type="entry name" value="TF-B3 DOMAIN-CONTAINING PROTEIN"/>
    <property type="match status" value="1"/>
</dbReference>
<accession>D8S324</accession>
<dbReference type="InParanoid" id="D8S324"/>
<protein>
    <recommendedName>
        <fullName evidence="5">TF-B3 domain-containing protein</fullName>
    </recommendedName>
</protein>
<feature type="domain" description="TF-B3" evidence="5">
    <location>
        <begin position="61"/>
        <end position="166"/>
    </location>
</feature>
<reference evidence="6 7" key="1">
    <citation type="journal article" date="2011" name="Science">
        <title>The Selaginella genome identifies genetic changes associated with the evolution of vascular plants.</title>
        <authorList>
            <person name="Banks J.A."/>
            <person name="Nishiyama T."/>
            <person name="Hasebe M."/>
            <person name="Bowman J.L."/>
            <person name="Gribskov M."/>
            <person name="dePamphilis C."/>
            <person name="Albert V.A."/>
            <person name="Aono N."/>
            <person name="Aoyama T."/>
            <person name="Ambrose B.A."/>
            <person name="Ashton N.W."/>
            <person name="Axtell M.J."/>
            <person name="Barker E."/>
            <person name="Barker M.S."/>
            <person name="Bennetzen J.L."/>
            <person name="Bonawitz N.D."/>
            <person name="Chapple C."/>
            <person name="Cheng C."/>
            <person name="Correa L.G."/>
            <person name="Dacre M."/>
            <person name="DeBarry J."/>
            <person name="Dreyer I."/>
            <person name="Elias M."/>
            <person name="Engstrom E.M."/>
            <person name="Estelle M."/>
            <person name="Feng L."/>
            <person name="Finet C."/>
            <person name="Floyd S.K."/>
            <person name="Frommer W.B."/>
            <person name="Fujita T."/>
            <person name="Gramzow L."/>
            <person name="Gutensohn M."/>
            <person name="Harholt J."/>
            <person name="Hattori M."/>
            <person name="Heyl A."/>
            <person name="Hirai T."/>
            <person name="Hiwatashi Y."/>
            <person name="Ishikawa M."/>
            <person name="Iwata M."/>
            <person name="Karol K.G."/>
            <person name="Koehler B."/>
            <person name="Kolukisaoglu U."/>
            <person name="Kubo M."/>
            <person name="Kurata T."/>
            <person name="Lalonde S."/>
            <person name="Li K."/>
            <person name="Li Y."/>
            <person name="Litt A."/>
            <person name="Lyons E."/>
            <person name="Manning G."/>
            <person name="Maruyama T."/>
            <person name="Michael T.P."/>
            <person name="Mikami K."/>
            <person name="Miyazaki S."/>
            <person name="Morinaga S."/>
            <person name="Murata T."/>
            <person name="Mueller-Roeber B."/>
            <person name="Nelson D.R."/>
            <person name="Obara M."/>
            <person name="Oguri Y."/>
            <person name="Olmstead R.G."/>
            <person name="Onodera N."/>
            <person name="Petersen B.L."/>
            <person name="Pils B."/>
            <person name="Prigge M."/>
            <person name="Rensing S.A."/>
            <person name="Riano-Pachon D.M."/>
            <person name="Roberts A.W."/>
            <person name="Sato Y."/>
            <person name="Scheller H.V."/>
            <person name="Schulz B."/>
            <person name="Schulz C."/>
            <person name="Shakirov E.V."/>
            <person name="Shibagaki N."/>
            <person name="Shinohara N."/>
            <person name="Shippen D.E."/>
            <person name="Soerensen I."/>
            <person name="Sotooka R."/>
            <person name="Sugimoto N."/>
            <person name="Sugita M."/>
            <person name="Sumikawa N."/>
            <person name="Tanurdzic M."/>
            <person name="Theissen G."/>
            <person name="Ulvskov P."/>
            <person name="Wakazuki S."/>
            <person name="Weng J.K."/>
            <person name="Willats W.W."/>
            <person name="Wipf D."/>
            <person name="Wolf P.G."/>
            <person name="Yang L."/>
            <person name="Zimmer A.D."/>
            <person name="Zhu Q."/>
            <person name="Mitros T."/>
            <person name="Hellsten U."/>
            <person name="Loque D."/>
            <person name="Otillar R."/>
            <person name="Salamov A."/>
            <person name="Schmutz J."/>
            <person name="Shapiro H."/>
            <person name="Lindquist E."/>
            <person name="Lucas S."/>
            <person name="Rokhsar D."/>
            <person name="Grigoriev I.V."/>
        </authorList>
    </citation>
    <scope>NUCLEOTIDE SEQUENCE [LARGE SCALE GENOMIC DNA]</scope>
</reference>
<keyword evidence="7" id="KW-1185">Reference proteome</keyword>
<gene>
    <name evidence="6" type="ORF">SELMODRAFT_417628</name>
</gene>
<organism evidence="7">
    <name type="scientific">Selaginella moellendorffii</name>
    <name type="common">Spikemoss</name>
    <dbReference type="NCBI Taxonomy" id="88036"/>
    <lineage>
        <taxon>Eukaryota</taxon>
        <taxon>Viridiplantae</taxon>
        <taxon>Streptophyta</taxon>
        <taxon>Embryophyta</taxon>
        <taxon>Tracheophyta</taxon>
        <taxon>Lycopodiopsida</taxon>
        <taxon>Selaginellales</taxon>
        <taxon>Selaginellaceae</taxon>
        <taxon>Selaginella</taxon>
    </lineage>
</organism>
<dbReference type="PANTHER" id="PTHR31140">
    <property type="entry name" value="B3 DOMAIN-CONTAINING TRANSCRIPTION FACTOR ABI3"/>
    <property type="match status" value="1"/>
</dbReference>
<proteinExistence type="predicted"/>